<accession>A0A6I8UG61</accession>
<feature type="coiled-coil region" evidence="8">
    <location>
        <begin position="568"/>
        <end position="667"/>
    </location>
</feature>
<evidence type="ECO:0000256" key="8">
    <source>
        <dbReference type="SAM" id="Coils"/>
    </source>
</evidence>
<evidence type="ECO:0000256" key="9">
    <source>
        <dbReference type="SAM" id="MobiDB-lite"/>
    </source>
</evidence>
<organism evidence="11 12">
    <name type="scientific">Drosophila pseudoobscura pseudoobscura</name>
    <name type="common">Fruit fly</name>
    <dbReference type="NCBI Taxonomy" id="46245"/>
    <lineage>
        <taxon>Eukaryota</taxon>
        <taxon>Metazoa</taxon>
        <taxon>Ecdysozoa</taxon>
        <taxon>Arthropoda</taxon>
        <taxon>Hexapoda</taxon>
        <taxon>Insecta</taxon>
        <taxon>Pterygota</taxon>
        <taxon>Neoptera</taxon>
        <taxon>Endopterygota</taxon>
        <taxon>Diptera</taxon>
        <taxon>Brachycera</taxon>
        <taxon>Muscomorpha</taxon>
        <taxon>Ephydroidea</taxon>
        <taxon>Drosophilidae</taxon>
        <taxon>Drosophila</taxon>
        <taxon>Sophophora</taxon>
    </lineage>
</organism>
<feature type="coiled-coil region" evidence="8">
    <location>
        <begin position="400"/>
        <end position="427"/>
    </location>
</feature>
<protein>
    <submittedName>
        <fullName evidence="12 13">Chromosome-associated kinesin KIF4-like</fullName>
    </submittedName>
</protein>
<dbReference type="GO" id="GO:0007018">
    <property type="term" value="P:microtubule-based movement"/>
    <property type="evidence" value="ECO:0007669"/>
    <property type="project" value="InterPro"/>
</dbReference>
<evidence type="ECO:0000313" key="11">
    <source>
        <dbReference type="Proteomes" id="UP000001819"/>
    </source>
</evidence>
<dbReference type="Proteomes" id="UP000001819">
    <property type="component" value="Chromosome X"/>
</dbReference>
<dbReference type="RefSeq" id="XP_001354966.4">
    <property type="nucleotide sequence ID" value="XM_001354930.4"/>
</dbReference>
<feature type="coiled-coil region" evidence="8">
    <location>
        <begin position="863"/>
        <end position="899"/>
    </location>
</feature>
<dbReference type="InterPro" id="IPR033467">
    <property type="entry name" value="Tesmin/TSO1-like_CXC"/>
</dbReference>
<feature type="binding site" evidence="7">
    <location>
        <begin position="88"/>
        <end position="95"/>
    </location>
    <ligand>
        <name>ATP</name>
        <dbReference type="ChEBI" id="CHEBI:30616"/>
    </ligand>
</feature>
<evidence type="ECO:0000256" key="6">
    <source>
        <dbReference type="ARBA" id="ARBA00023212"/>
    </source>
</evidence>
<evidence type="ECO:0000313" key="13">
    <source>
        <dbReference type="RefSeq" id="XP_033239086.1"/>
    </source>
</evidence>
<evidence type="ECO:0000256" key="1">
    <source>
        <dbReference type="ARBA" id="ARBA00004245"/>
    </source>
</evidence>
<dbReference type="Pfam" id="PF25764">
    <property type="entry name" value="KIF21A_4th"/>
    <property type="match status" value="1"/>
</dbReference>
<evidence type="ECO:0000259" key="10">
    <source>
        <dbReference type="PROSITE" id="PS50067"/>
    </source>
</evidence>
<dbReference type="RefSeq" id="XP_033239086.1">
    <property type="nucleotide sequence ID" value="XM_033383195.1"/>
</dbReference>
<dbReference type="ExpressionAtlas" id="A0A6I8UG61">
    <property type="expression patterns" value="baseline"/>
</dbReference>
<evidence type="ECO:0000256" key="4">
    <source>
        <dbReference type="ARBA" id="ARBA00022840"/>
    </source>
</evidence>
<dbReference type="Gene3D" id="3.40.850.10">
    <property type="entry name" value="Kinesin motor domain"/>
    <property type="match status" value="1"/>
</dbReference>
<dbReference type="InterPro" id="IPR019821">
    <property type="entry name" value="Kinesin_motor_CS"/>
</dbReference>
<keyword evidence="5 8" id="KW-0175">Coiled coil</keyword>
<dbReference type="PROSITE" id="PS00411">
    <property type="entry name" value="KINESIN_MOTOR_1"/>
    <property type="match status" value="1"/>
</dbReference>
<dbReference type="InterPro" id="IPR027640">
    <property type="entry name" value="Kinesin-like_fam"/>
</dbReference>
<dbReference type="InterPro" id="IPR027417">
    <property type="entry name" value="P-loop_NTPase"/>
</dbReference>
<comment type="subcellular location">
    <subcellularLocation>
        <location evidence="1">Cytoplasm</location>
        <location evidence="1">Cytoskeleton</location>
    </subcellularLocation>
</comment>
<feature type="region of interest" description="Disordered" evidence="9">
    <location>
        <begin position="487"/>
        <end position="517"/>
    </location>
</feature>
<dbReference type="PRINTS" id="PR00380">
    <property type="entry name" value="KINESINHEAVY"/>
</dbReference>
<dbReference type="GO" id="GO:0005875">
    <property type="term" value="C:microtubule associated complex"/>
    <property type="evidence" value="ECO:0007669"/>
    <property type="project" value="TreeGrafter"/>
</dbReference>
<dbReference type="CDD" id="cd01372">
    <property type="entry name" value="KISc_KIF4"/>
    <property type="match status" value="1"/>
</dbReference>
<dbReference type="GO" id="GO:0003777">
    <property type="term" value="F:microtubule motor activity"/>
    <property type="evidence" value="ECO:0007669"/>
    <property type="project" value="InterPro"/>
</dbReference>
<evidence type="ECO:0000256" key="2">
    <source>
        <dbReference type="ARBA" id="ARBA00022490"/>
    </source>
</evidence>
<keyword evidence="7" id="KW-0505">Motor protein</keyword>
<evidence type="ECO:0000313" key="12">
    <source>
        <dbReference type="RefSeq" id="XP_001354966.4"/>
    </source>
</evidence>
<reference evidence="12 13" key="1">
    <citation type="submission" date="2025-04" db="UniProtKB">
        <authorList>
            <consortium name="RefSeq"/>
        </authorList>
    </citation>
    <scope>IDENTIFICATION</scope>
    <source>
        <strain evidence="12 13">MV-25-SWS-2005</strain>
        <tissue evidence="12 13">Whole body</tissue>
    </source>
</reference>
<dbReference type="Pfam" id="PF00225">
    <property type="entry name" value="Kinesin"/>
    <property type="match status" value="1"/>
</dbReference>
<keyword evidence="3 7" id="KW-0547">Nucleotide-binding</keyword>
<feature type="region of interest" description="Disordered" evidence="9">
    <location>
        <begin position="1147"/>
        <end position="1215"/>
    </location>
</feature>
<dbReference type="PANTHER" id="PTHR47969:SF15">
    <property type="entry name" value="CHROMOSOME-ASSOCIATED KINESIN KIF4A-RELATED"/>
    <property type="match status" value="1"/>
</dbReference>
<keyword evidence="6" id="KW-0206">Cytoskeleton</keyword>
<evidence type="ECO:0000256" key="7">
    <source>
        <dbReference type="PROSITE-ProRule" id="PRU00283"/>
    </source>
</evidence>
<feature type="region of interest" description="Disordered" evidence="9">
    <location>
        <begin position="689"/>
        <end position="708"/>
    </location>
</feature>
<name>A0A6I8UG61_DROPS</name>
<dbReference type="SMART" id="SM00129">
    <property type="entry name" value="KISc"/>
    <property type="match status" value="1"/>
</dbReference>
<feature type="region of interest" description="Disordered" evidence="9">
    <location>
        <begin position="953"/>
        <end position="977"/>
    </location>
</feature>
<proteinExistence type="inferred from homology"/>
<feature type="region of interest" description="Disordered" evidence="9">
    <location>
        <begin position="732"/>
        <end position="753"/>
    </location>
</feature>
<keyword evidence="2" id="KW-0963">Cytoplasm</keyword>
<feature type="domain" description="Kinesin motor" evidence="10">
    <location>
        <begin position="8"/>
        <end position="332"/>
    </location>
</feature>
<dbReference type="SUPFAM" id="SSF52540">
    <property type="entry name" value="P-loop containing nucleoside triphosphate hydrolases"/>
    <property type="match status" value="1"/>
</dbReference>
<keyword evidence="11" id="KW-1185">Reference proteome</keyword>
<dbReference type="PANTHER" id="PTHR47969">
    <property type="entry name" value="CHROMOSOME-ASSOCIATED KINESIN KIF4A-RELATED"/>
    <property type="match status" value="1"/>
</dbReference>
<dbReference type="AlphaFoldDB" id="A0A6I8UG61"/>
<dbReference type="GO" id="GO:0051231">
    <property type="term" value="P:spindle elongation"/>
    <property type="evidence" value="ECO:0007669"/>
    <property type="project" value="TreeGrafter"/>
</dbReference>
<feature type="compositionally biased region" description="Polar residues" evidence="9">
    <location>
        <begin position="498"/>
        <end position="509"/>
    </location>
</feature>
<dbReference type="GO" id="GO:0008017">
    <property type="term" value="F:microtubule binding"/>
    <property type="evidence" value="ECO:0007669"/>
    <property type="project" value="InterPro"/>
</dbReference>
<dbReference type="InterPro" id="IPR036961">
    <property type="entry name" value="Kinesin_motor_dom_sf"/>
</dbReference>
<dbReference type="PROSITE" id="PS50067">
    <property type="entry name" value="KINESIN_MOTOR_2"/>
    <property type="match status" value="1"/>
</dbReference>
<evidence type="ECO:0000256" key="5">
    <source>
        <dbReference type="ARBA" id="ARBA00023054"/>
    </source>
</evidence>
<comment type="similarity">
    <text evidence="7">Belongs to the TRAFAC class myosin-kinesin ATPase superfamily. Kinesin family.</text>
</comment>
<gene>
    <name evidence="12 13" type="primary">LOC4814538</name>
</gene>
<keyword evidence="4 7" id="KW-0067">ATP-binding</keyword>
<feature type="compositionally biased region" description="Polar residues" evidence="9">
    <location>
        <begin position="1013"/>
        <end position="1062"/>
    </location>
</feature>
<dbReference type="GO" id="GO:0007052">
    <property type="term" value="P:mitotic spindle organization"/>
    <property type="evidence" value="ECO:0007669"/>
    <property type="project" value="TreeGrafter"/>
</dbReference>
<evidence type="ECO:0000256" key="3">
    <source>
        <dbReference type="ARBA" id="ARBA00022741"/>
    </source>
</evidence>
<dbReference type="InterPro" id="IPR001752">
    <property type="entry name" value="Kinesin_motor_dom"/>
</dbReference>
<dbReference type="SMART" id="SM01114">
    <property type="entry name" value="CXC"/>
    <property type="match status" value="1"/>
</dbReference>
<feature type="region of interest" description="Disordered" evidence="9">
    <location>
        <begin position="993"/>
        <end position="1066"/>
    </location>
</feature>
<dbReference type="KEGG" id="dpo:4814538"/>
<sequence length="1215" mass="135817">MSSEDTSTVAVALRVRPLVKSEVESGCRIALERSANGSPQVSINRGECFTYNHVFDINDTQKDLFEACVQGKLKKLLDGYNVTIIAYGQTGSGKTYTMGTAFNGVLDEDVGVIPRAVDDIFGHIAELKEEYQFKVTCSFVELYQEQFFDLFSPYKSTVDLRAIQNRIVLPGLTELHVKSARDATDYLMRGSAGRAVAATAMNETSSRSHAIFTLTVVSSKLDDGNAVTTSKFNLVDLAGSERCSKTMTVGDRFKEGVNINKSLLALGNVINALGSGQVSAYIPYRQSKLTHLLKDSLGGNSITLMIACVSPADYNVSETLSTLRYADRALQIKNKPVVNMDPHTAEVNMLKDIIQKLRVELLGVGKMSSSINCAVGAAGLDPLPSGADGTSASSTAAADQQGLKDLVKTLQEKTRKLQQELHQALIDLTEKEMRAHIAEAAHDKLKAYVIQLKSKLQAQLPGDGAEPSEPTDQMREISQLVDQVDEELQRTEEELQTNGYESRSSNRTNGDGEGDAMGEEAHELLNSQSEDYTKKQLGLVGELRTINRQLDLKQELHERICRNFSKLDDDDDEKVKQCNQKIDELENERRDLIDQLRTIKSKDPSARIAEERRKRLQLLEVQIAELRRKLITQANMLKMREKEREKINNLSAEIRAMKESKVKLIRTMRGESEKFRQWRTVREKELTQLKSKDRKMQSEMVRQQTLHTKQRQVLKRKCEEALAANKRLKDALDRQASAQRQRHAKDPTGGAKTDSWVERELEVILSVIDAEHSLEQLMEDRAIINSHYNQVKSGGDPKQLAMIEEELEMRSAQIADLQQKVCLSDLDSRSKALAESVQSINESRAVSKQLLKSLVQQRRQQAHNILEQRIAMEEQRCQLLETQQRHEALAKRLRQVEAHHEEQMLAQQRAYEEKVAVLLRTAATHQPAGESHQEIIEELLSSREALQQQFDRLKSSKENTNTKEKQAKAAPPRDNHNESVEFLSETIEIMSDASYASDDDPEWIPRTKRRCKMSTQSVNDKTERATSQAQETSMPTGEQQQPLAANSDINGSVNSQHSTSATEVVEGGRHSISKKCKCRTKCNTKRCACFSSTNGCGDNCGCKGSCMNPLNRNAKPQRTNSPKADILEIKEEPLEEQKQEDVKMVGENSTFASPEPAFGPESAPTSNVLSPAKRSIDQNAAPAPLGRATSTEEFSAPKLARMSGLAFSTPRRKFF</sequence>
<dbReference type="GO" id="GO:0005524">
    <property type="term" value="F:ATP binding"/>
    <property type="evidence" value="ECO:0007669"/>
    <property type="project" value="UniProtKB-UniRule"/>
</dbReference>